<dbReference type="GeneID" id="19271761"/>
<dbReference type="InterPro" id="IPR052895">
    <property type="entry name" value="HetReg/Transcr_Mod"/>
</dbReference>
<organism evidence="2 3">
    <name type="scientific">Pestalotiopsis fici (strain W106-1 / CGMCC3.15140)</name>
    <dbReference type="NCBI Taxonomy" id="1229662"/>
    <lineage>
        <taxon>Eukaryota</taxon>
        <taxon>Fungi</taxon>
        <taxon>Dikarya</taxon>
        <taxon>Ascomycota</taxon>
        <taxon>Pezizomycotina</taxon>
        <taxon>Sordariomycetes</taxon>
        <taxon>Xylariomycetidae</taxon>
        <taxon>Amphisphaeriales</taxon>
        <taxon>Sporocadaceae</taxon>
        <taxon>Pestalotiopsis</taxon>
    </lineage>
</organism>
<keyword evidence="3" id="KW-1185">Reference proteome</keyword>
<evidence type="ECO:0000313" key="2">
    <source>
        <dbReference type="EMBL" id="ETS81746.1"/>
    </source>
</evidence>
<dbReference type="OrthoDB" id="2157530at2759"/>
<dbReference type="HOGENOM" id="CLU_471806_0_0_1"/>
<name>W3X9C4_PESFW</name>
<reference evidence="3" key="1">
    <citation type="journal article" date="2015" name="BMC Genomics">
        <title>Genomic and transcriptomic analysis of the endophytic fungus Pestalotiopsis fici reveals its lifestyle and high potential for synthesis of natural products.</title>
        <authorList>
            <person name="Wang X."/>
            <person name="Zhang X."/>
            <person name="Liu L."/>
            <person name="Xiang M."/>
            <person name="Wang W."/>
            <person name="Sun X."/>
            <person name="Che Y."/>
            <person name="Guo L."/>
            <person name="Liu G."/>
            <person name="Guo L."/>
            <person name="Wang C."/>
            <person name="Yin W.B."/>
            <person name="Stadler M."/>
            <person name="Zhang X."/>
            <person name="Liu X."/>
        </authorList>
    </citation>
    <scope>NUCLEOTIDE SEQUENCE [LARGE SCALE GENOMIC DNA]</scope>
    <source>
        <strain evidence="3">W106-1 / CGMCC3.15140</strain>
    </source>
</reference>
<dbReference type="AlphaFoldDB" id="W3X9C4"/>
<dbReference type="InParanoid" id="W3X9C4"/>
<proteinExistence type="predicted"/>
<dbReference type="Proteomes" id="UP000030651">
    <property type="component" value="Unassembled WGS sequence"/>
</dbReference>
<dbReference type="PANTHER" id="PTHR24148:SF64">
    <property type="entry name" value="HETEROKARYON INCOMPATIBILITY DOMAIN-CONTAINING PROTEIN"/>
    <property type="match status" value="1"/>
</dbReference>
<gene>
    <name evidence="2" type="ORF">PFICI_06748</name>
</gene>
<dbReference type="PANTHER" id="PTHR24148">
    <property type="entry name" value="ANKYRIN REPEAT DOMAIN-CONTAINING PROTEIN 39 HOMOLOG-RELATED"/>
    <property type="match status" value="1"/>
</dbReference>
<dbReference type="Pfam" id="PF06985">
    <property type="entry name" value="HET"/>
    <property type="match status" value="1"/>
</dbReference>
<dbReference type="RefSeq" id="XP_007833520.1">
    <property type="nucleotide sequence ID" value="XM_007835329.1"/>
</dbReference>
<sequence length="578" mass="66400">MEQTLPQTVESPADMEAKWQETSARLSIERGMHDWQCRQYWKLGMSYTGIAAKAASLLVGSKFTLGPPRLDRDGLVFVNSNWDLSRDGRRGDANPRRILGQQGLFLEMDEMEPAPYATVSYVWTEFPEVDWDEIRAELERRTGISNLWADRICIDQDDPEDKAMEVRKMSSYYLGASACLIFTKQQGFLEAIEEWKTAGRRLDTKEYLAALDQCVSFIKSSYFERVWTMQELELSAFCYILTPGGWVAGNDIDALLTSAVDSSYIAVPAAARHRPEECRREVWNAGDPEGGFRRMVAVFDKRWTRWGGTDAEWLKSIRRPLMVVWHRAKGRKCSEQKDYLWGISALVEDWEEYGANYEEPMAESMRKVLSKDKSATAILRCRESILRRRESIPRCRESQQKGTLDNLSERFPANVRGPRYEENWAKATPTYQEELSSPSWMPKFTMGVPDLGLEVQLDEDHAEAASFFERRMVMDAVQVWLKKEPLDGVLMIADTKGNIIANDSSITEKIKSSERQDWKRLWVVCQRQKPKSGTDVQYLVLLDGFEHVYLILASTLCAQIEEHPANHREPRSSTCKKG</sequence>
<dbReference type="EMBL" id="KI912112">
    <property type="protein sequence ID" value="ETS81746.1"/>
    <property type="molecule type" value="Genomic_DNA"/>
</dbReference>
<accession>W3X9C4</accession>
<feature type="domain" description="Heterokaryon incompatibility" evidence="1">
    <location>
        <begin position="140"/>
        <end position="231"/>
    </location>
</feature>
<evidence type="ECO:0000259" key="1">
    <source>
        <dbReference type="Pfam" id="PF06985"/>
    </source>
</evidence>
<dbReference type="InterPro" id="IPR010730">
    <property type="entry name" value="HET"/>
</dbReference>
<protein>
    <recommendedName>
        <fullName evidence="1">Heterokaryon incompatibility domain-containing protein</fullName>
    </recommendedName>
</protein>
<evidence type="ECO:0000313" key="3">
    <source>
        <dbReference type="Proteomes" id="UP000030651"/>
    </source>
</evidence>
<dbReference type="KEGG" id="pfy:PFICI_06748"/>